<dbReference type="GeneID" id="63818531"/>
<proteinExistence type="predicted"/>
<evidence type="ECO:0000313" key="1">
    <source>
        <dbReference type="EMBL" id="KZT06245.1"/>
    </source>
</evidence>
<reference evidence="1 2" key="1">
    <citation type="journal article" date="2016" name="Mol. Biol. Evol.">
        <title>Comparative Genomics of Early-Diverging Mushroom-Forming Fungi Provides Insights into the Origins of Lignocellulose Decay Capabilities.</title>
        <authorList>
            <person name="Nagy L.G."/>
            <person name="Riley R."/>
            <person name="Tritt A."/>
            <person name="Adam C."/>
            <person name="Daum C."/>
            <person name="Floudas D."/>
            <person name="Sun H."/>
            <person name="Yadav J.S."/>
            <person name="Pangilinan J."/>
            <person name="Larsson K.H."/>
            <person name="Matsuura K."/>
            <person name="Barry K."/>
            <person name="Labutti K."/>
            <person name="Kuo R."/>
            <person name="Ohm R.A."/>
            <person name="Bhattacharya S.S."/>
            <person name="Shirouzu T."/>
            <person name="Yoshinaga Y."/>
            <person name="Martin F.M."/>
            <person name="Grigoriev I.V."/>
            <person name="Hibbett D.S."/>
        </authorList>
    </citation>
    <scope>NUCLEOTIDE SEQUENCE [LARGE SCALE GENOMIC DNA]</scope>
    <source>
        <strain evidence="1 2">93-53</strain>
    </source>
</reference>
<dbReference type="Proteomes" id="UP000076871">
    <property type="component" value="Unassembled WGS sequence"/>
</dbReference>
<dbReference type="RefSeq" id="XP_040763985.1">
    <property type="nucleotide sequence ID" value="XM_040901499.1"/>
</dbReference>
<dbReference type="AlphaFoldDB" id="A0A165E4V9"/>
<accession>A0A165E4V9</accession>
<organism evidence="1 2">
    <name type="scientific">Laetiporus sulphureus 93-53</name>
    <dbReference type="NCBI Taxonomy" id="1314785"/>
    <lineage>
        <taxon>Eukaryota</taxon>
        <taxon>Fungi</taxon>
        <taxon>Dikarya</taxon>
        <taxon>Basidiomycota</taxon>
        <taxon>Agaricomycotina</taxon>
        <taxon>Agaricomycetes</taxon>
        <taxon>Polyporales</taxon>
        <taxon>Laetiporus</taxon>
    </lineage>
</organism>
<keyword evidence="2" id="KW-1185">Reference proteome</keyword>
<gene>
    <name evidence="1" type="ORF">LAESUDRAFT_185868</name>
</gene>
<name>A0A165E4V9_9APHY</name>
<dbReference type="EMBL" id="KV427625">
    <property type="protein sequence ID" value="KZT06245.1"/>
    <property type="molecule type" value="Genomic_DNA"/>
</dbReference>
<dbReference type="InParanoid" id="A0A165E4V9"/>
<sequence>MLLFLADITLLYVPVRRSSLIVLGAFHSGPPTDACLPNTQVNCRGRGFGVLLPAIRDIEAISDLTAHLKPCTSDNKYSMELLGLMLSCHMGDFCPIVTVVSNSISSTQMCVRAGSRHGFLPFLGYTTKGLFRAAACIWRVLMVCKIRVLEA</sequence>
<protein>
    <submittedName>
        <fullName evidence="1">Uncharacterized protein</fullName>
    </submittedName>
</protein>
<evidence type="ECO:0000313" key="2">
    <source>
        <dbReference type="Proteomes" id="UP000076871"/>
    </source>
</evidence>